<comment type="subcellular location">
    <subcellularLocation>
        <location evidence="2">Cell membrane</location>
        <topology evidence="2">Single-pass type II membrane protein</topology>
    </subcellularLocation>
    <subcellularLocation>
        <location evidence="6">Membrane</location>
        <topology evidence="6">Single-pass type II membrane protein</topology>
    </subcellularLocation>
</comment>
<evidence type="ECO:0000313" key="9">
    <source>
        <dbReference type="Proteomes" id="UP001500339"/>
    </source>
</evidence>
<dbReference type="PROSITE" id="PS00760">
    <property type="entry name" value="SPASE_I_2"/>
    <property type="match status" value="1"/>
</dbReference>
<keyword evidence="6" id="KW-0472">Membrane</keyword>
<dbReference type="InterPro" id="IPR000223">
    <property type="entry name" value="Pept_S26A_signal_pept_1"/>
</dbReference>
<sequence length="201" mass="23049">MKKSIKRELIEWVFTFIICIIATLIIKSNVFAMPMVIESSMENTFVEGERVFENKLSYVFNEPKREDIVIIDKYEGSKGILHNTYTDARATLNSILGTCEKRYIIKRVVGIPGDTIDIKEGYVYLNGEKLDESYIKAEGETYAGNVTLPLKVPENKVFVLGDNRNVSIDSRDLGLIDYTQVKSKVLYRIWPLDKMGDVYKK</sequence>
<dbReference type="PROSITE" id="PS00761">
    <property type="entry name" value="SPASE_I_3"/>
    <property type="match status" value="1"/>
</dbReference>
<dbReference type="Gene3D" id="2.10.109.10">
    <property type="entry name" value="Umud Fragment, subunit A"/>
    <property type="match status" value="1"/>
</dbReference>
<evidence type="ECO:0000313" key="8">
    <source>
        <dbReference type="EMBL" id="GAA0729303.1"/>
    </source>
</evidence>
<keyword evidence="5 6" id="KW-0378">Hydrolase</keyword>
<evidence type="ECO:0000256" key="5">
    <source>
        <dbReference type="ARBA" id="ARBA00022801"/>
    </source>
</evidence>
<proteinExistence type="inferred from homology"/>
<keyword evidence="6" id="KW-0812">Transmembrane</keyword>
<dbReference type="RefSeq" id="WP_343770836.1">
    <property type="nucleotide sequence ID" value="NZ_BAAACF010000006.1"/>
</dbReference>
<dbReference type="PANTHER" id="PTHR43390:SF1">
    <property type="entry name" value="CHLOROPLAST PROCESSING PEPTIDASE"/>
    <property type="match status" value="1"/>
</dbReference>
<dbReference type="PANTHER" id="PTHR43390">
    <property type="entry name" value="SIGNAL PEPTIDASE I"/>
    <property type="match status" value="1"/>
</dbReference>
<dbReference type="EMBL" id="BAAACF010000006">
    <property type="protein sequence ID" value="GAA0729303.1"/>
    <property type="molecule type" value="Genomic_DNA"/>
</dbReference>
<feature type="transmembrane region" description="Helical" evidence="6">
    <location>
        <begin position="12"/>
        <end position="37"/>
    </location>
</feature>
<evidence type="ECO:0000256" key="2">
    <source>
        <dbReference type="ARBA" id="ARBA00004401"/>
    </source>
</evidence>
<comment type="caution">
    <text evidence="8">The sequence shown here is derived from an EMBL/GenBank/DDBJ whole genome shotgun (WGS) entry which is preliminary data.</text>
</comment>
<dbReference type="InterPro" id="IPR019757">
    <property type="entry name" value="Pept_S26A_signal_pept_1_Lys-AS"/>
</dbReference>
<comment type="similarity">
    <text evidence="3 6">Belongs to the peptidase S26 family.</text>
</comment>
<evidence type="ECO:0000256" key="4">
    <source>
        <dbReference type="ARBA" id="ARBA00013208"/>
    </source>
</evidence>
<dbReference type="Proteomes" id="UP001500339">
    <property type="component" value="Unassembled WGS sequence"/>
</dbReference>
<evidence type="ECO:0000256" key="6">
    <source>
        <dbReference type="RuleBase" id="RU362042"/>
    </source>
</evidence>
<dbReference type="SUPFAM" id="SSF51306">
    <property type="entry name" value="LexA/Signal peptidase"/>
    <property type="match status" value="1"/>
</dbReference>
<evidence type="ECO:0000256" key="1">
    <source>
        <dbReference type="ARBA" id="ARBA00000677"/>
    </source>
</evidence>
<feature type="domain" description="Peptidase S26" evidence="7">
    <location>
        <begin position="10"/>
        <end position="190"/>
    </location>
</feature>
<organism evidence="8 9">
    <name type="scientific">Clostridium malenominatum</name>
    <dbReference type="NCBI Taxonomy" id="1539"/>
    <lineage>
        <taxon>Bacteria</taxon>
        <taxon>Bacillati</taxon>
        <taxon>Bacillota</taxon>
        <taxon>Clostridia</taxon>
        <taxon>Eubacteriales</taxon>
        <taxon>Clostridiaceae</taxon>
        <taxon>Clostridium</taxon>
    </lineage>
</organism>
<dbReference type="Pfam" id="PF10502">
    <property type="entry name" value="Peptidase_S26"/>
    <property type="match status" value="1"/>
</dbReference>
<dbReference type="NCBIfam" id="TIGR02227">
    <property type="entry name" value="sigpep_I_bact"/>
    <property type="match status" value="1"/>
</dbReference>
<dbReference type="PRINTS" id="PR00727">
    <property type="entry name" value="LEADERPTASE"/>
</dbReference>
<accession>A0ABP3UBD5</accession>
<gene>
    <name evidence="8" type="primary">lepB_2</name>
    <name evidence="8" type="ORF">GCM10008905_29120</name>
</gene>
<comment type="catalytic activity">
    <reaction evidence="1 6">
        <text>Cleavage of hydrophobic, N-terminal signal or leader sequences from secreted and periplasmic proteins.</text>
        <dbReference type="EC" id="3.4.21.89"/>
    </reaction>
</comment>
<keyword evidence="9" id="KW-1185">Reference proteome</keyword>
<evidence type="ECO:0000256" key="3">
    <source>
        <dbReference type="ARBA" id="ARBA00009370"/>
    </source>
</evidence>
<dbReference type="EC" id="3.4.21.89" evidence="4 6"/>
<evidence type="ECO:0000259" key="7">
    <source>
        <dbReference type="Pfam" id="PF10502"/>
    </source>
</evidence>
<name>A0ABP3UBD5_9CLOT</name>
<dbReference type="InterPro" id="IPR019758">
    <property type="entry name" value="Pept_S26A_signal_pept_1_CS"/>
</dbReference>
<dbReference type="InterPro" id="IPR036286">
    <property type="entry name" value="LexA/Signal_pep-like_sf"/>
</dbReference>
<reference evidence="9" key="1">
    <citation type="journal article" date="2019" name="Int. J. Syst. Evol. Microbiol.">
        <title>The Global Catalogue of Microorganisms (GCM) 10K type strain sequencing project: providing services to taxonomists for standard genome sequencing and annotation.</title>
        <authorList>
            <consortium name="The Broad Institute Genomics Platform"/>
            <consortium name="The Broad Institute Genome Sequencing Center for Infectious Disease"/>
            <person name="Wu L."/>
            <person name="Ma J."/>
        </authorList>
    </citation>
    <scope>NUCLEOTIDE SEQUENCE [LARGE SCALE GENOMIC DNA]</scope>
    <source>
        <strain evidence="9">JCM 1405</strain>
    </source>
</reference>
<dbReference type="CDD" id="cd06530">
    <property type="entry name" value="S26_SPase_I"/>
    <property type="match status" value="1"/>
</dbReference>
<keyword evidence="6" id="KW-1133">Transmembrane helix</keyword>
<dbReference type="InterPro" id="IPR019533">
    <property type="entry name" value="Peptidase_S26"/>
</dbReference>
<keyword evidence="6" id="KW-0645">Protease</keyword>
<protein>
    <recommendedName>
        <fullName evidence="4 6">Signal peptidase I</fullName>
        <ecNumber evidence="4 6">3.4.21.89</ecNumber>
    </recommendedName>
</protein>